<feature type="region of interest" description="Disordered" evidence="1">
    <location>
        <begin position="727"/>
        <end position="748"/>
    </location>
</feature>
<feature type="compositionally biased region" description="Low complexity" evidence="1">
    <location>
        <begin position="860"/>
        <end position="872"/>
    </location>
</feature>
<feature type="compositionally biased region" description="Basic and acidic residues" evidence="1">
    <location>
        <begin position="771"/>
        <end position="792"/>
    </location>
</feature>
<name>I2H7I5_HENB6</name>
<feature type="region of interest" description="Disordered" evidence="1">
    <location>
        <begin position="762"/>
        <end position="792"/>
    </location>
</feature>
<feature type="region of interest" description="Disordered" evidence="1">
    <location>
        <begin position="852"/>
        <end position="875"/>
    </location>
</feature>
<feature type="region of interest" description="Disordered" evidence="1">
    <location>
        <begin position="1317"/>
        <end position="1351"/>
    </location>
</feature>
<feature type="compositionally biased region" description="Polar residues" evidence="1">
    <location>
        <begin position="321"/>
        <end position="339"/>
    </location>
</feature>
<dbReference type="GeneID" id="14497850"/>
<feature type="region of interest" description="Disordered" evidence="1">
    <location>
        <begin position="321"/>
        <end position="358"/>
    </location>
</feature>
<dbReference type="eggNOG" id="ENOG502QSS3">
    <property type="taxonomic scope" value="Eukaryota"/>
</dbReference>
<organism evidence="2 3">
    <name type="scientific">Henningerozyma blattae (strain ATCC 34711 / CBS 6284 / DSM 70876 / NBRC 10599 / NRRL Y-10934 / UCD 77-7)</name>
    <name type="common">Yeast</name>
    <name type="synonym">Tetrapisispora blattae</name>
    <dbReference type="NCBI Taxonomy" id="1071380"/>
    <lineage>
        <taxon>Eukaryota</taxon>
        <taxon>Fungi</taxon>
        <taxon>Dikarya</taxon>
        <taxon>Ascomycota</taxon>
        <taxon>Saccharomycotina</taxon>
        <taxon>Saccharomycetes</taxon>
        <taxon>Saccharomycetales</taxon>
        <taxon>Saccharomycetaceae</taxon>
        <taxon>Henningerozyma</taxon>
    </lineage>
</organism>
<reference evidence="2 3" key="1">
    <citation type="journal article" date="2011" name="Proc. Natl. Acad. Sci. U.S.A.">
        <title>Evolutionary erosion of yeast sex chromosomes by mating-type switching accidents.</title>
        <authorList>
            <person name="Gordon J.L."/>
            <person name="Armisen D."/>
            <person name="Proux-Wera E."/>
            <person name="Oheigeartaigh S.S."/>
            <person name="Byrne K.P."/>
            <person name="Wolfe K.H."/>
        </authorList>
    </citation>
    <scope>NUCLEOTIDE SEQUENCE [LARGE SCALE GENOMIC DNA]</scope>
    <source>
        <strain evidence="3">ATCC 34711 / CBS 6284 / DSM 70876 / NBRC 10599 / NRRL Y-10934 / UCD 77-7</strain>
    </source>
</reference>
<evidence type="ECO:0000313" key="3">
    <source>
        <dbReference type="Proteomes" id="UP000002866"/>
    </source>
</evidence>
<feature type="region of interest" description="Disordered" evidence="1">
    <location>
        <begin position="1"/>
        <end position="129"/>
    </location>
</feature>
<feature type="compositionally biased region" description="Basic and acidic residues" evidence="1">
    <location>
        <begin position="1282"/>
        <end position="1298"/>
    </location>
</feature>
<dbReference type="Proteomes" id="UP000002866">
    <property type="component" value="Chromosome 8"/>
</dbReference>
<feature type="compositionally biased region" description="Polar residues" evidence="1">
    <location>
        <begin position="499"/>
        <end position="514"/>
    </location>
</feature>
<evidence type="ECO:0000256" key="1">
    <source>
        <dbReference type="SAM" id="MobiDB-lite"/>
    </source>
</evidence>
<dbReference type="HOGENOM" id="CLU_257682_0_0_1"/>
<feature type="region of interest" description="Disordered" evidence="1">
    <location>
        <begin position="1276"/>
        <end position="1304"/>
    </location>
</feature>
<gene>
    <name evidence="2" type="primary">TBLA0H00440</name>
    <name evidence="2" type="ORF">TBLA_0H00440</name>
</gene>
<proteinExistence type="predicted"/>
<dbReference type="RefSeq" id="XP_004181856.1">
    <property type="nucleotide sequence ID" value="XM_004181808.1"/>
</dbReference>
<dbReference type="KEGG" id="tbl:TBLA_0H00440"/>
<feature type="region of interest" description="Disordered" evidence="1">
    <location>
        <begin position="499"/>
        <end position="521"/>
    </location>
</feature>
<sequence length="1351" mass="148904">MFGSNESGKPKRRSFFFFGNNSNSEPASTAGSTTKGTGTTSKTQSKPITKTSANKATTSITKHTLGTKHSESLSSKIAPSKHISKTKNSLGTKNLPGTKNSSGTRNSSGTSNSSIKNTTASHSTSSLPRTTVINNASANGSLSSTDHHSHNLNESIRHKQHSISTSAINSTASSHLTDKKFLLSNQTTRSSTADSRLNISAISSNHSSYNTISQTPSIPEQESNMNVSHNKSIPSLGEQHRQMTPQDNPFLMRNKNRNTPVHDEISTPSHSNSSYTNLNKNTNRHILDLTPNISKISTVSSTISEQDENINPALSLINNSVSNPNSTSKYHSTSTINSASNENRRVNSRTRRPPPPPVNINIVNNAINRSLENVSSVNESANTNTLININSTSSNNSIIKIGSNLNSVNNSHDNISNSPEINNVFASLPVISSNTHERKRSATEKLVEDIDNFISETSSPRKSSNILPTNIFTDIKSHQRTRSEAEKLVDDIDTFMSENSSKSHTSGLKINNNSTHERSESEAERLLVDIENYIAEKNLDLDDSATAGLNISHCSTNNQAISKQINDSVDDSIGPSHEVSTLAKNEPITTNKKIDIIVNTDLSNLAIDDNPIFSSHSEIKPLSFNNNNSQLMNKSSINCLGNEGNNTKKRPDPLNLVPLNNSLNTSLMNTETLLLHNSTNPFANENIYNEFVSIENLTSNSTDNKYDYNENTPDEYYDYANNVNTRETYDDESDDSEDSGNPSTNAKLHFNQENDFIRQKGFSFPTTNNELDNKEKEESSPSETSRIHGKEPIQKLVNDSFISSVSDTDNFINMVDGDLLPLFNDNRYVSINGSQSMYSEISDLHIQHSNGTGNLNDIMGSPSNNNSNTGSNLRVVNANRSDSSSILSQDTSVSSSGSNFSFIKGHEDTYNTVDDMYHTNIASSMSNSLSITNLDDNTRMNRNTIKDDNSTEDSENFSAQPRMNFRIVNESNDAIHDSASLSDESYHENNTTLDRSLGDDFANMMNNGIFGNNNIENIYVGNKNVEEGQRYSEYTKNMVDTYIRDHSRETSQDLKSDFPTGLSKDSMINTSMDSSIPETELTSSTTAGQTISSKASSVPTAITNNSGNMISAESSLSSESNVNSNVRLVSSYIEEIRLKYLPTTNFLNTPPNLPITLKSKNQLLRTKQNIKVKIRTSSKQIGIKHGAAKPKLLALETMNEEFSDKAGHGSINIRTNNIGSRKKNINHTKEFHELMNKQKNIRQDDIIEDEEEDEEEYLNYIPGDDAYDSDDMMAPLRKKSQNGKDSDNKSGKNSKSIDRNNTVLSYYTRKQRKLLGENINDESKGHALPSLDGFDGFDSGLRLANPDTDNK</sequence>
<feature type="compositionally biased region" description="Polar residues" evidence="1">
    <location>
        <begin position="44"/>
        <end position="64"/>
    </location>
</feature>
<feature type="compositionally biased region" description="Low complexity" evidence="1">
    <location>
        <begin position="15"/>
        <end position="43"/>
    </location>
</feature>
<accession>I2H7I5</accession>
<keyword evidence="3" id="KW-1185">Reference proteome</keyword>
<dbReference type="InParanoid" id="I2H7I5"/>
<protein>
    <submittedName>
        <fullName evidence="2">Uncharacterized protein</fullName>
    </submittedName>
</protein>
<feature type="region of interest" description="Disordered" evidence="1">
    <location>
        <begin position="1074"/>
        <end position="1100"/>
    </location>
</feature>
<feature type="compositionally biased region" description="Polar residues" evidence="1">
    <location>
        <begin position="120"/>
        <end position="129"/>
    </location>
</feature>
<feature type="compositionally biased region" description="Acidic residues" evidence="1">
    <location>
        <begin position="729"/>
        <end position="738"/>
    </location>
</feature>
<dbReference type="EMBL" id="HE806323">
    <property type="protein sequence ID" value="CCH62337.1"/>
    <property type="molecule type" value="Genomic_DNA"/>
</dbReference>
<dbReference type="OrthoDB" id="4067613at2759"/>
<feature type="compositionally biased region" description="Low complexity" evidence="1">
    <location>
        <begin position="97"/>
        <end position="119"/>
    </location>
</feature>
<evidence type="ECO:0000313" key="2">
    <source>
        <dbReference type="EMBL" id="CCH62337.1"/>
    </source>
</evidence>